<reference evidence="1 2" key="1">
    <citation type="submission" date="2021-12" db="EMBL/GenBank/DDBJ databases">
        <title>Mucilaginibacter roseus genome.</title>
        <authorList>
            <person name="Ferreira J.R."/>
            <person name="Newman J.D."/>
        </authorList>
    </citation>
    <scope>NUCLEOTIDE SEQUENCE [LARGE SCALE GENOMIC DNA]</scope>
    <source>
        <strain evidence="1 2">LMG 28454</strain>
    </source>
</reference>
<dbReference type="EMBL" id="JAJPWV010000004">
    <property type="protein sequence ID" value="MCD8741626.1"/>
    <property type="molecule type" value="Genomic_DNA"/>
</dbReference>
<organism evidence="1 2">
    <name type="scientific">Mucilaginibacter roseus</name>
    <dbReference type="NCBI Taxonomy" id="1528868"/>
    <lineage>
        <taxon>Bacteria</taxon>
        <taxon>Pseudomonadati</taxon>
        <taxon>Bacteroidota</taxon>
        <taxon>Sphingobacteriia</taxon>
        <taxon>Sphingobacteriales</taxon>
        <taxon>Sphingobacteriaceae</taxon>
        <taxon>Mucilaginibacter</taxon>
    </lineage>
</organism>
<evidence type="ECO:0000313" key="1">
    <source>
        <dbReference type="EMBL" id="MCD8741626.1"/>
    </source>
</evidence>
<dbReference type="RefSeq" id="WP_232178135.1">
    <property type="nucleotide sequence ID" value="NZ_JAJPWV010000004.1"/>
</dbReference>
<protein>
    <recommendedName>
        <fullName evidence="3">Nuclear transport factor 2 family protein</fullName>
    </recommendedName>
</protein>
<proteinExistence type="predicted"/>
<gene>
    <name evidence="1" type="ORF">LT679_13515</name>
</gene>
<sequence>MKEEFTISVIETDMTNLISSKISPNDFIDDLFADEENNEVLLTTCQYYHQTKGESPDLTDIKIKDISFDVTRLTGEMQTEYILAYQSVPAINNTAGKLTWQFTVDPHEMTVHFIGKDIPVRSAQFK</sequence>
<keyword evidence="2" id="KW-1185">Reference proteome</keyword>
<dbReference type="Proteomes" id="UP001199919">
    <property type="component" value="Unassembled WGS sequence"/>
</dbReference>
<evidence type="ECO:0000313" key="2">
    <source>
        <dbReference type="Proteomes" id="UP001199919"/>
    </source>
</evidence>
<evidence type="ECO:0008006" key="3">
    <source>
        <dbReference type="Google" id="ProtNLM"/>
    </source>
</evidence>
<name>A0ABS8U3B4_9SPHI</name>
<accession>A0ABS8U3B4</accession>
<comment type="caution">
    <text evidence="1">The sequence shown here is derived from an EMBL/GenBank/DDBJ whole genome shotgun (WGS) entry which is preliminary data.</text>
</comment>